<gene>
    <name evidence="8" type="ORF">FD41_GL002483</name>
</gene>
<dbReference type="InterPro" id="IPR037294">
    <property type="entry name" value="ABC_BtuC-like"/>
</dbReference>
<feature type="transmembrane region" description="Helical" evidence="7">
    <location>
        <begin position="128"/>
        <end position="147"/>
    </location>
</feature>
<dbReference type="InterPro" id="IPR001626">
    <property type="entry name" value="ABC_TroCD"/>
</dbReference>
<feature type="transmembrane region" description="Helical" evidence="7">
    <location>
        <begin position="212"/>
        <end position="235"/>
    </location>
</feature>
<protein>
    <submittedName>
        <fullName evidence="8">Cation ABC superfamily ATP binding cassette transporter, membrane protein</fullName>
    </submittedName>
</protein>
<feature type="transmembrane region" description="Helical" evidence="7">
    <location>
        <begin position="167"/>
        <end position="200"/>
    </location>
</feature>
<dbReference type="EMBL" id="AZFY01000042">
    <property type="protein sequence ID" value="KRM09597.1"/>
    <property type="molecule type" value="Genomic_DNA"/>
</dbReference>
<evidence type="ECO:0000256" key="6">
    <source>
        <dbReference type="RuleBase" id="RU003943"/>
    </source>
</evidence>
<organism evidence="8 9">
    <name type="scientific">Lentilactobacillus farraginis DSM 18382 = JCM 14108</name>
    <dbReference type="NCBI Taxonomy" id="1423743"/>
    <lineage>
        <taxon>Bacteria</taxon>
        <taxon>Bacillati</taxon>
        <taxon>Bacillota</taxon>
        <taxon>Bacilli</taxon>
        <taxon>Lactobacillales</taxon>
        <taxon>Lactobacillaceae</taxon>
        <taxon>Lentilactobacillus</taxon>
    </lineage>
</organism>
<dbReference type="GO" id="GO:0055085">
    <property type="term" value="P:transmembrane transport"/>
    <property type="evidence" value="ECO:0007669"/>
    <property type="project" value="InterPro"/>
</dbReference>
<dbReference type="Proteomes" id="UP000051966">
    <property type="component" value="Unassembled WGS sequence"/>
</dbReference>
<evidence type="ECO:0000256" key="2">
    <source>
        <dbReference type="ARBA" id="ARBA00008034"/>
    </source>
</evidence>
<accession>A0A0R1VVY4</accession>
<keyword evidence="9" id="KW-1185">Reference proteome</keyword>
<evidence type="ECO:0000256" key="1">
    <source>
        <dbReference type="ARBA" id="ARBA00004141"/>
    </source>
</evidence>
<name>A0A0R1VVY4_9LACO</name>
<evidence type="ECO:0000313" key="9">
    <source>
        <dbReference type="Proteomes" id="UP000051966"/>
    </source>
</evidence>
<dbReference type="PATRIC" id="fig|1423743.5.peg.2549"/>
<feature type="transmembrane region" description="Helical" evidence="7">
    <location>
        <begin position="241"/>
        <end position="262"/>
    </location>
</feature>
<feature type="transmembrane region" description="Helical" evidence="7">
    <location>
        <begin position="6"/>
        <end position="28"/>
    </location>
</feature>
<keyword evidence="4 7" id="KW-1133">Transmembrane helix</keyword>
<comment type="subcellular location">
    <subcellularLocation>
        <location evidence="6">Cell membrane</location>
        <topology evidence="6">Multi-pass membrane protein</topology>
    </subcellularLocation>
    <subcellularLocation>
        <location evidence="1">Membrane</location>
        <topology evidence="1">Multi-pass membrane protein</topology>
    </subcellularLocation>
</comment>
<sequence>MFSFEFMQNAYLAGTLIAIVSGMMGVFVTARNMPFMTHTLSEIGFAGAAFGIFVGWTPLNGMLTFTTISSILVGELSGKVESRREAVISAISGFFIGLGILFLSLSNKNSSYATNILFGSVIGISRQDVFQMVGLSTLVLLVLFLIYRNLKDDSFDPVGAQTNHVHSALISIIFLVLLAFSVSVAAQIVGSLLIFVLLTLPAASAKYFTHTVLKMMALGVGFALFGVWLGLYLGYVTNWPVTFFIATIEAGIYAVSLGYNYLQSRSE</sequence>
<evidence type="ECO:0000256" key="7">
    <source>
        <dbReference type="SAM" id="Phobius"/>
    </source>
</evidence>
<dbReference type="SUPFAM" id="SSF81345">
    <property type="entry name" value="ABC transporter involved in vitamin B12 uptake, BtuC"/>
    <property type="match status" value="1"/>
</dbReference>
<evidence type="ECO:0000256" key="3">
    <source>
        <dbReference type="ARBA" id="ARBA00022692"/>
    </source>
</evidence>
<comment type="caution">
    <text evidence="8">The sequence shown here is derived from an EMBL/GenBank/DDBJ whole genome shotgun (WGS) entry which is preliminary data.</text>
</comment>
<proteinExistence type="inferred from homology"/>
<dbReference type="GO" id="GO:0043190">
    <property type="term" value="C:ATP-binding cassette (ABC) transporter complex"/>
    <property type="evidence" value="ECO:0007669"/>
    <property type="project" value="InterPro"/>
</dbReference>
<dbReference type="PANTHER" id="PTHR30477:SF0">
    <property type="entry name" value="METAL TRANSPORT SYSTEM MEMBRANE PROTEIN TM_0125-RELATED"/>
    <property type="match status" value="1"/>
</dbReference>
<feature type="transmembrane region" description="Helical" evidence="7">
    <location>
        <begin position="86"/>
        <end position="107"/>
    </location>
</feature>
<keyword evidence="3 6" id="KW-0812">Transmembrane</keyword>
<evidence type="ECO:0000256" key="5">
    <source>
        <dbReference type="ARBA" id="ARBA00023136"/>
    </source>
</evidence>
<dbReference type="Pfam" id="PF00950">
    <property type="entry name" value="ABC-3"/>
    <property type="match status" value="1"/>
</dbReference>
<evidence type="ECO:0000256" key="4">
    <source>
        <dbReference type="ARBA" id="ARBA00022989"/>
    </source>
</evidence>
<dbReference type="AlphaFoldDB" id="A0A0R1VVY4"/>
<dbReference type="Gene3D" id="1.10.3470.10">
    <property type="entry name" value="ABC transporter involved in vitamin B12 uptake, BtuC"/>
    <property type="match status" value="1"/>
</dbReference>
<dbReference type="RefSeq" id="WP_056983705.1">
    <property type="nucleotide sequence ID" value="NZ_AZFY01000042.1"/>
</dbReference>
<keyword evidence="6" id="KW-0813">Transport</keyword>
<dbReference type="OrthoDB" id="9798540at2"/>
<evidence type="ECO:0000313" key="8">
    <source>
        <dbReference type="EMBL" id="KRM09597.1"/>
    </source>
</evidence>
<reference evidence="8 9" key="1">
    <citation type="journal article" date="2015" name="Genome Announc.">
        <title>Expanding the biotechnology potential of lactobacilli through comparative genomics of 213 strains and associated genera.</title>
        <authorList>
            <person name="Sun Z."/>
            <person name="Harris H.M."/>
            <person name="McCann A."/>
            <person name="Guo C."/>
            <person name="Argimon S."/>
            <person name="Zhang W."/>
            <person name="Yang X."/>
            <person name="Jeffery I.B."/>
            <person name="Cooney J.C."/>
            <person name="Kagawa T.F."/>
            <person name="Liu W."/>
            <person name="Song Y."/>
            <person name="Salvetti E."/>
            <person name="Wrobel A."/>
            <person name="Rasinkangas P."/>
            <person name="Parkhill J."/>
            <person name="Rea M.C."/>
            <person name="O'Sullivan O."/>
            <person name="Ritari J."/>
            <person name="Douillard F.P."/>
            <person name="Paul Ross R."/>
            <person name="Yang R."/>
            <person name="Briner A.E."/>
            <person name="Felis G.E."/>
            <person name="de Vos W.M."/>
            <person name="Barrangou R."/>
            <person name="Klaenhammer T.R."/>
            <person name="Caufield P.W."/>
            <person name="Cui Y."/>
            <person name="Zhang H."/>
            <person name="O'Toole P.W."/>
        </authorList>
    </citation>
    <scope>NUCLEOTIDE SEQUENCE [LARGE SCALE GENOMIC DNA]</scope>
    <source>
        <strain evidence="8 9">DSM 18382</strain>
    </source>
</reference>
<keyword evidence="5 7" id="KW-0472">Membrane</keyword>
<dbReference type="PANTHER" id="PTHR30477">
    <property type="entry name" value="ABC-TRANSPORTER METAL-BINDING PROTEIN"/>
    <property type="match status" value="1"/>
</dbReference>
<feature type="transmembrane region" description="Helical" evidence="7">
    <location>
        <begin position="40"/>
        <end position="59"/>
    </location>
</feature>
<comment type="similarity">
    <text evidence="2 6">Belongs to the ABC-3 integral membrane protein family.</text>
</comment>